<evidence type="ECO:0008006" key="8">
    <source>
        <dbReference type="Google" id="ProtNLM"/>
    </source>
</evidence>
<sequence>MMFKPTLIIHGGAGSLSRSTLPPSLYERYHVSLLAYLRSTRSLLDLGASALDAVVHAVSLLEDDELFNCARGSVFTSAGTIEMEASLMVTSIDPDSEPNIKTNADGISSSNGIHSAMHPGSIKKGVGVIGLKNVRHPIRLAHEALLRSGLGDHHDGGNMHAQLAAPYVEDLARQWGLEFMPDEYFWTKRRWEEHRRGLHKPLEVGLGGSTGVCDGDSECDVGLPPYVEEYMDYLPQGTVGCVCLDQSGHLAVATSTGGKTNKVPGRVGDTPTLGAGFWAENWTTSSDSLVGFGVENSSLDMSRTGGSIRTGREDIEDDWSSWMDCIPSLLKGCIPGYGSRSTSTTLPGWHNPHGKDALFTDEKIPLMDPPSCPPQMKGTTRRAVAVSGTGDGDAFLRVCAARTACAMARFSGLTLADAVSAVAGHGGELQRSAGPRWGSGEGQGGIIGIEVEVDHTSVEKERQGRGRVVFDFNCGGMWRAWIDEMNGEDVEKVMVFQEPYY</sequence>
<accession>A0A4V3UNR0</accession>
<evidence type="ECO:0000313" key="4">
    <source>
        <dbReference type="EMBL" id="KAA8644303.1"/>
    </source>
</evidence>
<dbReference type="PANTHER" id="PTHR10188:SF43">
    <property type="entry name" value="ASPARAGINASE (EUROFUNG)"/>
    <property type="match status" value="1"/>
</dbReference>
<name>A0A4V3UNR0_9EURO</name>
<evidence type="ECO:0000313" key="7">
    <source>
        <dbReference type="Proteomes" id="UP000324241"/>
    </source>
</evidence>
<comment type="caution">
    <text evidence="5">The sequence shown here is derived from an EMBL/GenBank/DDBJ whole genome shotgun (WGS) entry which is preliminary data.</text>
</comment>
<dbReference type="PANTHER" id="PTHR10188">
    <property type="entry name" value="L-ASPARAGINASE"/>
    <property type="match status" value="1"/>
</dbReference>
<dbReference type="Gene3D" id="3.60.20.30">
    <property type="entry name" value="(Glycosyl)asparaginase"/>
    <property type="match status" value="1"/>
</dbReference>
<gene>
    <name evidence="4" type="ORF">ATNIH1004_008504</name>
    <name evidence="5" type="ORF">EYZ11_008343</name>
</gene>
<dbReference type="Proteomes" id="UP000324241">
    <property type="component" value="Unassembled WGS sequence"/>
</dbReference>
<feature type="site" description="Cleavage; by autolysis" evidence="3">
    <location>
        <begin position="237"/>
        <end position="238"/>
    </location>
</feature>
<dbReference type="Pfam" id="PF01112">
    <property type="entry name" value="Asparaginase_2"/>
    <property type="match status" value="2"/>
</dbReference>
<proteinExistence type="predicted"/>
<dbReference type="GO" id="GO:0016787">
    <property type="term" value="F:hydrolase activity"/>
    <property type="evidence" value="ECO:0007669"/>
    <property type="project" value="InterPro"/>
</dbReference>
<dbReference type="EMBL" id="QUQM01000006">
    <property type="protein sequence ID" value="KAA8644303.1"/>
    <property type="molecule type" value="Genomic_DNA"/>
</dbReference>
<dbReference type="InterPro" id="IPR029055">
    <property type="entry name" value="Ntn_hydrolases_N"/>
</dbReference>
<dbReference type="GeneID" id="54331206"/>
<dbReference type="Proteomes" id="UP000308092">
    <property type="component" value="Unassembled WGS sequence"/>
</dbReference>
<dbReference type="AlphaFoldDB" id="A0A4V3UNR0"/>
<dbReference type="STRING" id="1220188.A0A4V3UNR0"/>
<dbReference type="EMBL" id="SOSA01000353">
    <property type="protein sequence ID" value="THC92184.1"/>
    <property type="molecule type" value="Genomic_DNA"/>
</dbReference>
<evidence type="ECO:0000313" key="5">
    <source>
        <dbReference type="EMBL" id="THC92184.1"/>
    </source>
</evidence>
<reference evidence="5 6" key="1">
    <citation type="submission" date="2019-03" db="EMBL/GenBank/DDBJ databases">
        <title>The genome sequence of a newly discovered highly antifungal drug resistant Aspergillus species, Aspergillus tanneri NIH 1004.</title>
        <authorList>
            <person name="Mounaud S."/>
            <person name="Singh I."/>
            <person name="Joardar V."/>
            <person name="Pakala S."/>
            <person name="Pakala S."/>
            <person name="Venepally P."/>
            <person name="Hoover J."/>
            <person name="Nierman W."/>
            <person name="Chung J."/>
            <person name="Losada L."/>
        </authorList>
    </citation>
    <scope>NUCLEOTIDE SEQUENCE [LARGE SCALE GENOMIC DNA]</scope>
    <source>
        <strain evidence="5 6">NIH1004</strain>
    </source>
</reference>
<evidence type="ECO:0000313" key="6">
    <source>
        <dbReference type="Proteomes" id="UP000308092"/>
    </source>
</evidence>
<dbReference type="InterPro" id="IPR000246">
    <property type="entry name" value="Peptidase_T2"/>
</dbReference>
<evidence type="ECO:0000256" key="3">
    <source>
        <dbReference type="PIRSR" id="PIRSR600246-3"/>
    </source>
</evidence>
<reference evidence="4 7" key="2">
    <citation type="submission" date="2019-08" db="EMBL/GenBank/DDBJ databases">
        <title>The genome sequence of a newly discovered highly antifungal drug resistant Aspergillus species, Aspergillus tanneri NIH 1004.</title>
        <authorList>
            <person name="Mounaud S."/>
            <person name="Singh I."/>
            <person name="Joardar V."/>
            <person name="Pakala S."/>
            <person name="Pakala S."/>
            <person name="Venepally P."/>
            <person name="Chung J.K."/>
            <person name="Losada L."/>
            <person name="Nierman W.C."/>
        </authorList>
    </citation>
    <scope>NUCLEOTIDE SEQUENCE [LARGE SCALE GENOMIC DNA]</scope>
    <source>
        <strain evidence="4 7">NIH1004</strain>
    </source>
</reference>
<feature type="active site" description="Nucleophile" evidence="1">
    <location>
        <position position="238"/>
    </location>
</feature>
<organism evidence="5 6">
    <name type="scientific">Aspergillus tanneri</name>
    <dbReference type="NCBI Taxonomy" id="1220188"/>
    <lineage>
        <taxon>Eukaryota</taxon>
        <taxon>Fungi</taxon>
        <taxon>Dikarya</taxon>
        <taxon>Ascomycota</taxon>
        <taxon>Pezizomycotina</taxon>
        <taxon>Eurotiomycetes</taxon>
        <taxon>Eurotiomycetidae</taxon>
        <taxon>Eurotiales</taxon>
        <taxon>Aspergillaceae</taxon>
        <taxon>Aspergillus</taxon>
        <taxon>Aspergillus subgen. Circumdati</taxon>
    </lineage>
</organism>
<dbReference type="OrthoDB" id="2262349at2759"/>
<feature type="binding site" evidence="2">
    <location>
        <begin position="266"/>
        <end position="269"/>
    </location>
    <ligand>
        <name>substrate</name>
    </ligand>
</feature>
<dbReference type="RefSeq" id="XP_033423664.1">
    <property type="nucleotide sequence ID" value="XM_033573112.1"/>
</dbReference>
<dbReference type="CDD" id="cd04701">
    <property type="entry name" value="Asparaginase_2"/>
    <property type="match status" value="1"/>
</dbReference>
<evidence type="ECO:0000256" key="1">
    <source>
        <dbReference type="PIRSR" id="PIRSR600246-1"/>
    </source>
</evidence>
<dbReference type="VEuPathDB" id="FungiDB:EYZ11_008343"/>
<keyword evidence="6" id="KW-1185">Reference proteome</keyword>
<feature type="binding site" evidence="2">
    <location>
        <begin position="389"/>
        <end position="392"/>
    </location>
    <ligand>
        <name>substrate</name>
    </ligand>
</feature>
<protein>
    <recommendedName>
        <fullName evidence="8">Asparaginase</fullName>
    </recommendedName>
</protein>
<evidence type="ECO:0000256" key="2">
    <source>
        <dbReference type="PIRSR" id="PIRSR600246-2"/>
    </source>
</evidence>
<dbReference type="SUPFAM" id="SSF56235">
    <property type="entry name" value="N-terminal nucleophile aminohydrolases (Ntn hydrolases)"/>
    <property type="match status" value="1"/>
</dbReference>
<dbReference type="GO" id="GO:0005737">
    <property type="term" value="C:cytoplasm"/>
    <property type="evidence" value="ECO:0007669"/>
    <property type="project" value="TreeGrafter"/>
</dbReference>